<name>A0AAN9QIB9_PHACN</name>
<evidence type="ECO:0000256" key="2">
    <source>
        <dbReference type="SAM" id="Phobius"/>
    </source>
</evidence>
<keyword evidence="2" id="KW-1133">Transmembrane helix</keyword>
<accession>A0AAN9QIB9</accession>
<proteinExistence type="predicted"/>
<feature type="compositionally biased region" description="Polar residues" evidence="1">
    <location>
        <begin position="270"/>
        <end position="280"/>
    </location>
</feature>
<sequence length="432" mass="49035">MEAEEEDAPPTFWTENGSHRRLRRSYSLFLSSGALLICVLVIALAFMLVIIPTIFSALHSFPYHLFKPNSVKKSWDSLNFVLILFAILCAFLSRDNDNESFSDTPHQYEKPNPTTTPPWYEESYRTPYKLYNRLRSFNSYPDLRQESPWLSSDERWRFYDDTHVNGYSRFDFEEESVKNTEVIDKEVPPLPASPPPVPGGERSVENKNKETSATKESLTSLKGKKKKQRQGSLENLKHIRNSEPHSQPRVSSVFHNLFPSKKRKRKKVESASSPHFSLSKTEPVRGSVASSLKSNKIETFSKENVSVTGNESPLNPIPPPPPPPFKMPAWKFRVQGDFVRINSISSSSGGSPDLEDEVVVSPRSEDGEESAILLFYDPSPDVDTKADTFIERFRAGLRMEEKQGIGTSNLRPSPKPKLFKKTVLNIFVGCFL</sequence>
<dbReference type="PANTHER" id="PTHR33098">
    <property type="entry name" value="COTTON FIBER (DUF761)"/>
    <property type="match status" value="1"/>
</dbReference>
<reference evidence="3 4" key="1">
    <citation type="submission" date="2024-01" db="EMBL/GenBank/DDBJ databases">
        <title>The genomes of 5 underutilized Papilionoideae crops provide insights into root nodulation and disease resistanc.</title>
        <authorList>
            <person name="Jiang F."/>
        </authorList>
    </citation>
    <scope>NUCLEOTIDE SEQUENCE [LARGE SCALE GENOMIC DNA]</scope>
    <source>
        <strain evidence="3">JINMINGXINNONG_FW02</strain>
        <tissue evidence="3">Leaves</tissue>
    </source>
</reference>
<evidence type="ECO:0008006" key="5">
    <source>
        <dbReference type="Google" id="ProtNLM"/>
    </source>
</evidence>
<keyword evidence="2" id="KW-0472">Membrane</keyword>
<feature type="region of interest" description="Disordered" evidence="1">
    <location>
        <begin position="298"/>
        <end position="317"/>
    </location>
</feature>
<evidence type="ECO:0000256" key="1">
    <source>
        <dbReference type="SAM" id="MobiDB-lite"/>
    </source>
</evidence>
<organism evidence="3 4">
    <name type="scientific">Phaseolus coccineus</name>
    <name type="common">Scarlet runner bean</name>
    <name type="synonym">Phaseolus multiflorus</name>
    <dbReference type="NCBI Taxonomy" id="3886"/>
    <lineage>
        <taxon>Eukaryota</taxon>
        <taxon>Viridiplantae</taxon>
        <taxon>Streptophyta</taxon>
        <taxon>Embryophyta</taxon>
        <taxon>Tracheophyta</taxon>
        <taxon>Spermatophyta</taxon>
        <taxon>Magnoliopsida</taxon>
        <taxon>eudicotyledons</taxon>
        <taxon>Gunneridae</taxon>
        <taxon>Pentapetalae</taxon>
        <taxon>rosids</taxon>
        <taxon>fabids</taxon>
        <taxon>Fabales</taxon>
        <taxon>Fabaceae</taxon>
        <taxon>Papilionoideae</taxon>
        <taxon>50 kb inversion clade</taxon>
        <taxon>NPAAA clade</taxon>
        <taxon>indigoferoid/millettioid clade</taxon>
        <taxon>Phaseoleae</taxon>
        <taxon>Phaseolus</taxon>
    </lineage>
</organism>
<comment type="caution">
    <text evidence="3">The sequence shown here is derived from an EMBL/GenBank/DDBJ whole genome shotgun (WGS) entry which is preliminary data.</text>
</comment>
<evidence type="ECO:0000313" key="4">
    <source>
        <dbReference type="Proteomes" id="UP001374584"/>
    </source>
</evidence>
<keyword evidence="2" id="KW-0812">Transmembrane</keyword>
<feature type="compositionally biased region" description="Polar residues" evidence="1">
    <location>
        <begin position="302"/>
        <end position="312"/>
    </location>
</feature>
<dbReference type="EMBL" id="JAYMYR010000010">
    <property type="protein sequence ID" value="KAK7335856.1"/>
    <property type="molecule type" value="Genomic_DNA"/>
</dbReference>
<feature type="compositionally biased region" description="Pro residues" evidence="1">
    <location>
        <begin position="188"/>
        <end position="198"/>
    </location>
</feature>
<gene>
    <name evidence="3" type="ORF">VNO80_27950</name>
</gene>
<feature type="compositionally biased region" description="Polar residues" evidence="1">
    <location>
        <begin position="244"/>
        <end position="254"/>
    </location>
</feature>
<dbReference type="Proteomes" id="UP001374584">
    <property type="component" value="Unassembled WGS sequence"/>
</dbReference>
<feature type="compositionally biased region" description="Basic and acidic residues" evidence="1">
    <location>
        <begin position="202"/>
        <end position="213"/>
    </location>
</feature>
<keyword evidence="4" id="KW-1185">Reference proteome</keyword>
<feature type="transmembrane region" description="Helical" evidence="2">
    <location>
        <begin position="28"/>
        <end position="55"/>
    </location>
</feature>
<evidence type="ECO:0000313" key="3">
    <source>
        <dbReference type="EMBL" id="KAK7335856.1"/>
    </source>
</evidence>
<feature type="region of interest" description="Disordered" evidence="1">
    <location>
        <begin position="343"/>
        <end position="365"/>
    </location>
</feature>
<feature type="region of interest" description="Disordered" evidence="1">
    <location>
        <begin position="180"/>
        <end position="292"/>
    </location>
</feature>
<protein>
    <recommendedName>
        <fullName evidence="5">Hydroxyproline-rich glycoprotein family protein</fullName>
    </recommendedName>
</protein>
<dbReference type="AlphaFoldDB" id="A0AAN9QIB9"/>
<dbReference type="PANTHER" id="PTHR33098:SF36">
    <property type="entry name" value="HYDROXYPROLINE-RICH GLYCOPROTEIN FAMILY PROTEIN"/>
    <property type="match status" value="1"/>
</dbReference>